<organism evidence="2">
    <name type="scientific">marine sediment metagenome</name>
    <dbReference type="NCBI Taxonomy" id="412755"/>
    <lineage>
        <taxon>unclassified sequences</taxon>
        <taxon>metagenomes</taxon>
        <taxon>ecological metagenomes</taxon>
    </lineage>
</organism>
<proteinExistence type="predicted"/>
<feature type="region of interest" description="Disordered" evidence="1">
    <location>
        <begin position="1"/>
        <end position="20"/>
    </location>
</feature>
<feature type="region of interest" description="Disordered" evidence="1">
    <location>
        <begin position="630"/>
        <end position="663"/>
    </location>
</feature>
<accession>A0A0F9PC50</accession>
<feature type="compositionally biased region" description="Basic and acidic residues" evidence="1">
    <location>
        <begin position="645"/>
        <end position="654"/>
    </location>
</feature>
<evidence type="ECO:0000256" key="1">
    <source>
        <dbReference type="SAM" id="MobiDB-lite"/>
    </source>
</evidence>
<sequence length="761" mass="82296">MSRAGGGGIPSVIGRSGGGQRAGAGGAVTALLQMQEQQQGQVAKLLKIMEKMELENQRTIQAAGQAGSQAAMNVANQITRGIEQEAQQGQRQQERAEDKMFAEQQQRLNAQLQSDAAKEAASIGVSLQEQRDNATRHRDKFLSKKADYDDAGAVFGAHIDRMAAKGWFSSPQGRKDLKKYVHLRDMMTAWGDDMYDDRHLDAGYKFFNKNAQLILSGKDPMDLSQMTADPLQLPMASTKGAGKAIAPEGSISPDKMFEMKLFGGYPRKGVLFPDEENHGLPSGYSPRMGHPTTVLNAMNSDLFLQSATDQSLRQEKLRKDSEIIVESHDKLEDLIDVYNHFNTVFNPMAPAAVERAIESFLALDNPHKFDDVGRTLSSLAIKELFGGQAGGGEEMAILAMEIFDGKRELKTAEEMFAVMAFESGSFSLKKHMLNEFLTFDDKGVGLSTALVAQIVEERGEEDALAALGVSPSNIALVNAQEVMQDRLIESYTFMNRMNEGFWKSSALEQFRETLQDTTRMTDLIAFKTLNGGEATEKRLITLMNQGEALEGLAEDIGGATPAALAGEGQQDSSELDEGMSLIQSMILISDGLGVDTFNGTIAHVTGKLDPLGSSDLPAYLDQTRVERAGSSYSDAAAKRSSHAYRRNERAKEAANKNPSVGESFSRGGAASVITEQVPPLLSLAGQGIVRGVEQGLVRGVAGVAGGQPAESLLRGKRRLEGEIAGIVGKHTNVVPGTSTQNLLPEERTQVIDESQKGLGFK</sequence>
<comment type="caution">
    <text evidence="2">The sequence shown here is derived from an EMBL/GenBank/DDBJ whole genome shotgun (WGS) entry which is preliminary data.</text>
</comment>
<name>A0A0F9PC50_9ZZZZ</name>
<dbReference type="EMBL" id="LAZR01006605">
    <property type="protein sequence ID" value="KKM90947.1"/>
    <property type="molecule type" value="Genomic_DNA"/>
</dbReference>
<evidence type="ECO:0000313" key="2">
    <source>
        <dbReference type="EMBL" id="KKM90947.1"/>
    </source>
</evidence>
<protein>
    <submittedName>
        <fullName evidence="2">Uncharacterized protein</fullName>
    </submittedName>
</protein>
<reference evidence="2" key="1">
    <citation type="journal article" date="2015" name="Nature">
        <title>Complex archaea that bridge the gap between prokaryotes and eukaryotes.</title>
        <authorList>
            <person name="Spang A."/>
            <person name="Saw J.H."/>
            <person name="Jorgensen S.L."/>
            <person name="Zaremba-Niedzwiedzka K."/>
            <person name="Martijn J."/>
            <person name="Lind A.E."/>
            <person name="van Eijk R."/>
            <person name="Schleper C."/>
            <person name="Guy L."/>
            <person name="Ettema T.J."/>
        </authorList>
    </citation>
    <scope>NUCLEOTIDE SEQUENCE</scope>
</reference>
<gene>
    <name evidence="2" type="ORF">LCGC14_1233480</name>
</gene>
<dbReference type="AlphaFoldDB" id="A0A0F9PC50"/>